<feature type="transmembrane region" description="Helical" evidence="1">
    <location>
        <begin position="15"/>
        <end position="41"/>
    </location>
</feature>
<dbReference type="PANTHER" id="PTHR37610">
    <property type="entry name" value="CCHC-TYPE DOMAIN-CONTAINING PROTEIN"/>
    <property type="match status" value="1"/>
</dbReference>
<evidence type="ECO:0000313" key="2">
    <source>
        <dbReference type="EMBL" id="GJU08263.1"/>
    </source>
</evidence>
<reference evidence="2" key="1">
    <citation type="journal article" date="2022" name="Int. J. Mol. Sci.">
        <title>Draft Genome of Tanacetum Coccineum: Genomic Comparison of Closely Related Tanacetum-Family Plants.</title>
        <authorList>
            <person name="Yamashiro T."/>
            <person name="Shiraishi A."/>
            <person name="Nakayama K."/>
            <person name="Satake H."/>
        </authorList>
    </citation>
    <scope>NUCLEOTIDE SEQUENCE</scope>
</reference>
<reference evidence="2" key="2">
    <citation type="submission" date="2022-01" db="EMBL/GenBank/DDBJ databases">
        <authorList>
            <person name="Yamashiro T."/>
            <person name="Shiraishi A."/>
            <person name="Satake H."/>
            <person name="Nakayama K."/>
        </authorList>
    </citation>
    <scope>NUCLEOTIDE SEQUENCE</scope>
</reference>
<keyword evidence="1" id="KW-0472">Membrane</keyword>
<evidence type="ECO:0000313" key="3">
    <source>
        <dbReference type="Proteomes" id="UP001151760"/>
    </source>
</evidence>
<comment type="caution">
    <text evidence="2">The sequence shown here is derived from an EMBL/GenBank/DDBJ whole genome shotgun (WGS) entry which is preliminary data.</text>
</comment>
<gene>
    <name evidence="2" type="ORF">Tco_1124693</name>
</gene>
<keyword evidence="3" id="KW-1185">Reference proteome</keyword>
<name>A0ABQ5J9R3_9ASTR</name>
<sequence>MVVKGDNGGDCGGGAMSLLGLCGAVVISGVVVSVVVIGCAVMRGFKTRFIDGSCVNSAYANSEPLSNQWERCNSIVLSWLLNYVSEGLFLGQIFSDNPVEVWVELKSRLLSKEALPDVKDAFAIISREEYHRGITFSSSGYVSKPRVSSFVAKTNNWSYNGNKMFENKKYSNCGLTTKQINGAGSENGGLYFMLGHPSDQVVDVLQSELNFTKDSHVSPYEICHRAK</sequence>
<keyword evidence="1" id="KW-0812">Transmembrane</keyword>
<organism evidence="2 3">
    <name type="scientific">Tanacetum coccineum</name>
    <dbReference type="NCBI Taxonomy" id="301880"/>
    <lineage>
        <taxon>Eukaryota</taxon>
        <taxon>Viridiplantae</taxon>
        <taxon>Streptophyta</taxon>
        <taxon>Embryophyta</taxon>
        <taxon>Tracheophyta</taxon>
        <taxon>Spermatophyta</taxon>
        <taxon>Magnoliopsida</taxon>
        <taxon>eudicotyledons</taxon>
        <taxon>Gunneridae</taxon>
        <taxon>Pentapetalae</taxon>
        <taxon>asterids</taxon>
        <taxon>campanulids</taxon>
        <taxon>Asterales</taxon>
        <taxon>Asteraceae</taxon>
        <taxon>Asteroideae</taxon>
        <taxon>Anthemideae</taxon>
        <taxon>Anthemidinae</taxon>
        <taxon>Tanacetum</taxon>
    </lineage>
</organism>
<evidence type="ECO:0000256" key="1">
    <source>
        <dbReference type="SAM" id="Phobius"/>
    </source>
</evidence>
<dbReference type="PANTHER" id="PTHR37610:SF78">
    <property type="entry name" value="GAG-POLYPEPTIDE OF LTR COPIA-TYPE-RELATED"/>
    <property type="match status" value="1"/>
</dbReference>
<dbReference type="EMBL" id="BQNB010021615">
    <property type="protein sequence ID" value="GJU08263.1"/>
    <property type="molecule type" value="Genomic_DNA"/>
</dbReference>
<keyword evidence="1" id="KW-1133">Transmembrane helix</keyword>
<dbReference type="Proteomes" id="UP001151760">
    <property type="component" value="Unassembled WGS sequence"/>
</dbReference>
<proteinExistence type="predicted"/>
<protein>
    <submittedName>
        <fullName evidence="2">Uncharacterized protein</fullName>
    </submittedName>
</protein>
<accession>A0ABQ5J9R3</accession>